<keyword evidence="4" id="KW-0460">Magnesium</keyword>
<dbReference type="EMBL" id="RFFG01000016">
    <property type="protein sequence ID" value="RMI44884.1"/>
    <property type="molecule type" value="Genomic_DNA"/>
</dbReference>
<evidence type="ECO:0000256" key="3">
    <source>
        <dbReference type="ARBA" id="ARBA00022801"/>
    </source>
</evidence>
<dbReference type="Proteomes" id="UP000282674">
    <property type="component" value="Unassembled WGS sequence"/>
</dbReference>
<reference evidence="6 7" key="1">
    <citation type="submission" date="2018-10" db="EMBL/GenBank/DDBJ databases">
        <title>Isolation from soil.</title>
        <authorList>
            <person name="Hu J."/>
        </authorList>
    </citation>
    <scope>NUCLEOTIDE SEQUENCE [LARGE SCALE GENOMIC DNA]</scope>
    <source>
        <strain evidence="6 7">NEAU-Ht49</strain>
    </source>
</reference>
<comment type="cofactor">
    <cofactor evidence="1">
        <name>Mg(2+)</name>
        <dbReference type="ChEBI" id="CHEBI:18420"/>
    </cofactor>
</comment>
<protein>
    <submittedName>
        <fullName evidence="6">ChbG/HpnK family deacetylase</fullName>
    </submittedName>
</protein>
<evidence type="ECO:0000256" key="4">
    <source>
        <dbReference type="ARBA" id="ARBA00022842"/>
    </source>
</evidence>
<dbReference type="SUPFAM" id="SSF88713">
    <property type="entry name" value="Glycoside hydrolase/deacetylase"/>
    <property type="match status" value="1"/>
</dbReference>
<evidence type="ECO:0000256" key="2">
    <source>
        <dbReference type="ARBA" id="ARBA00022723"/>
    </source>
</evidence>
<dbReference type="RefSeq" id="WP_122194322.1">
    <property type="nucleotide sequence ID" value="NZ_JBHSKC010000032.1"/>
</dbReference>
<gene>
    <name evidence="6" type="ORF">EBO15_11415</name>
</gene>
<accession>A0A3M2M551</accession>
<comment type="caution">
    <text evidence="6">The sequence shown here is derived from an EMBL/GenBank/DDBJ whole genome shotgun (WGS) entry which is preliminary data.</text>
</comment>
<dbReference type="PANTHER" id="PTHR31609">
    <property type="entry name" value="YDJC DEACETYLASE FAMILY MEMBER"/>
    <property type="match status" value="1"/>
</dbReference>
<dbReference type="GO" id="GO:0019213">
    <property type="term" value="F:deacetylase activity"/>
    <property type="evidence" value="ECO:0007669"/>
    <property type="project" value="TreeGrafter"/>
</dbReference>
<evidence type="ECO:0000256" key="5">
    <source>
        <dbReference type="ARBA" id="ARBA00023277"/>
    </source>
</evidence>
<keyword evidence="5" id="KW-0119">Carbohydrate metabolism</keyword>
<evidence type="ECO:0000256" key="1">
    <source>
        <dbReference type="ARBA" id="ARBA00001946"/>
    </source>
</evidence>
<dbReference type="Pfam" id="PF04794">
    <property type="entry name" value="YdjC"/>
    <property type="match status" value="1"/>
</dbReference>
<dbReference type="OrthoDB" id="9774177at2"/>
<organism evidence="6 7">
    <name type="scientific">Actinomadura harenae</name>
    <dbReference type="NCBI Taxonomy" id="2483351"/>
    <lineage>
        <taxon>Bacteria</taxon>
        <taxon>Bacillati</taxon>
        <taxon>Actinomycetota</taxon>
        <taxon>Actinomycetes</taxon>
        <taxon>Streptosporangiales</taxon>
        <taxon>Thermomonosporaceae</taxon>
        <taxon>Actinomadura</taxon>
    </lineage>
</organism>
<dbReference type="GO" id="GO:0046872">
    <property type="term" value="F:metal ion binding"/>
    <property type="evidence" value="ECO:0007669"/>
    <property type="project" value="UniProtKB-KW"/>
</dbReference>
<dbReference type="AlphaFoldDB" id="A0A3M2M551"/>
<keyword evidence="3" id="KW-0378">Hydrolase</keyword>
<dbReference type="GO" id="GO:0005975">
    <property type="term" value="P:carbohydrate metabolic process"/>
    <property type="evidence" value="ECO:0007669"/>
    <property type="project" value="InterPro"/>
</dbReference>
<keyword evidence="7" id="KW-1185">Reference proteome</keyword>
<evidence type="ECO:0000313" key="6">
    <source>
        <dbReference type="EMBL" id="RMI44884.1"/>
    </source>
</evidence>
<evidence type="ECO:0000313" key="7">
    <source>
        <dbReference type="Proteomes" id="UP000282674"/>
    </source>
</evidence>
<dbReference type="Gene3D" id="3.20.20.370">
    <property type="entry name" value="Glycoside hydrolase/deacetylase"/>
    <property type="match status" value="1"/>
</dbReference>
<dbReference type="PANTHER" id="PTHR31609:SF1">
    <property type="entry name" value="CARBOHYDRATE DEACETYLASE"/>
    <property type="match status" value="1"/>
</dbReference>
<keyword evidence="2" id="KW-0479">Metal-binding</keyword>
<dbReference type="GO" id="GO:0016787">
    <property type="term" value="F:hydrolase activity"/>
    <property type="evidence" value="ECO:0007669"/>
    <property type="project" value="UniProtKB-KW"/>
</dbReference>
<name>A0A3M2M551_9ACTN</name>
<dbReference type="InterPro" id="IPR006879">
    <property type="entry name" value="YdjC-like"/>
</dbReference>
<proteinExistence type="predicted"/>
<dbReference type="InterPro" id="IPR011330">
    <property type="entry name" value="Glyco_hydro/deAcase_b/a-brl"/>
</dbReference>
<sequence>MNLAERLGHAPDARLLIVNADDLGMCLSANTGILALLDAGAISSATVMTPCSWAPAAIGAAGGHDVGVHLTLTSEWDSYRWGPVTRDAPVSSLVDADGYFPRDCRTVEERANPDEVYRELRAQVLKAISLGLDPSHADNHVTPPPG</sequence>